<name>B9RSA5_RICCO</name>
<protein>
    <submittedName>
        <fullName evidence="2">Uncharacterized protein</fullName>
    </submittedName>
</protein>
<gene>
    <name evidence="2" type="ORF">RCOM_1651930</name>
</gene>
<dbReference type="AlphaFoldDB" id="B9RSA5"/>
<reference evidence="3" key="1">
    <citation type="journal article" date="2010" name="Nat. Biotechnol.">
        <title>Draft genome sequence of the oilseed species Ricinus communis.</title>
        <authorList>
            <person name="Chan A.P."/>
            <person name="Crabtree J."/>
            <person name="Zhao Q."/>
            <person name="Lorenzi H."/>
            <person name="Orvis J."/>
            <person name="Puiu D."/>
            <person name="Melake-Berhan A."/>
            <person name="Jones K.M."/>
            <person name="Redman J."/>
            <person name="Chen G."/>
            <person name="Cahoon E.B."/>
            <person name="Gedil M."/>
            <person name="Stanke M."/>
            <person name="Haas B.J."/>
            <person name="Wortman J.R."/>
            <person name="Fraser-Liggett C.M."/>
            <person name="Ravel J."/>
            <person name="Rabinowicz P.D."/>
        </authorList>
    </citation>
    <scope>NUCLEOTIDE SEQUENCE [LARGE SCALE GENOMIC DNA]</scope>
    <source>
        <strain evidence="3">cv. Hale</strain>
    </source>
</reference>
<feature type="region of interest" description="Disordered" evidence="1">
    <location>
        <begin position="1"/>
        <end position="25"/>
    </location>
</feature>
<organism evidence="2 3">
    <name type="scientific">Ricinus communis</name>
    <name type="common">Castor bean</name>
    <dbReference type="NCBI Taxonomy" id="3988"/>
    <lineage>
        <taxon>Eukaryota</taxon>
        <taxon>Viridiplantae</taxon>
        <taxon>Streptophyta</taxon>
        <taxon>Embryophyta</taxon>
        <taxon>Tracheophyta</taxon>
        <taxon>Spermatophyta</taxon>
        <taxon>Magnoliopsida</taxon>
        <taxon>eudicotyledons</taxon>
        <taxon>Gunneridae</taxon>
        <taxon>Pentapetalae</taxon>
        <taxon>rosids</taxon>
        <taxon>fabids</taxon>
        <taxon>Malpighiales</taxon>
        <taxon>Euphorbiaceae</taxon>
        <taxon>Acalyphoideae</taxon>
        <taxon>Acalypheae</taxon>
        <taxon>Ricinus</taxon>
    </lineage>
</organism>
<proteinExistence type="predicted"/>
<dbReference type="InParanoid" id="B9RSA5"/>
<sequence length="90" mass="9989">MTTRNGKIKNFTLNFKPQHPTTHGVSRSALEMNGEVVELRHEAADVESAPMPLAMPYLVPRHGGGSVARHQHRAKGRWSNSSKLPYLTTT</sequence>
<feature type="region of interest" description="Disordered" evidence="1">
    <location>
        <begin position="63"/>
        <end position="90"/>
    </location>
</feature>
<accession>B9RSA5</accession>
<evidence type="ECO:0000256" key="1">
    <source>
        <dbReference type="SAM" id="MobiDB-lite"/>
    </source>
</evidence>
<dbReference type="Proteomes" id="UP000008311">
    <property type="component" value="Unassembled WGS sequence"/>
</dbReference>
<dbReference type="EMBL" id="EQ973808">
    <property type="protein sequence ID" value="EEF45748.1"/>
    <property type="molecule type" value="Genomic_DNA"/>
</dbReference>
<keyword evidence="3" id="KW-1185">Reference proteome</keyword>
<dbReference type="eggNOG" id="KOG2870">
    <property type="taxonomic scope" value="Eukaryota"/>
</dbReference>
<feature type="compositionally biased region" description="Polar residues" evidence="1">
    <location>
        <begin position="78"/>
        <end position="90"/>
    </location>
</feature>
<evidence type="ECO:0000313" key="3">
    <source>
        <dbReference type="Proteomes" id="UP000008311"/>
    </source>
</evidence>
<evidence type="ECO:0000313" key="2">
    <source>
        <dbReference type="EMBL" id="EEF45748.1"/>
    </source>
</evidence>